<comment type="similarity">
    <text evidence="1">Belongs to the glycosyltransferase group 1 family. Glycosyltransferase 4 subfamily.</text>
</comment>
<accession>A0A1Z3HJL8</accession>
<dbReference type="KEGG" id="hhg:XM38_014370"/>
<keyword evidence="7" id="KW-1185">Reference proteome</keyword>
<dbReference type="SUPFAM" id="SSF53756">
    <property type="entry name" value="UDP-Glycosyltransferase/glycogen phosphorylase"/>
    <property type="match status" value="1"/>
</dbReference>
<dbReference type="GO" id="GO:0016757">
    <property type="term" value="F:glycosyltransferase activity"/>
    <property type="evidence" value="ECO:0007669"/>
    <property type="project" value="UniProtKB-KW"/>
</dbReference>
<evidence type="ECO:0000259" key="4">
    <source>
        <dbReference type="Pfam" id="PF00534"/>
    </source>
</evidence>
<evidence type="ECO:0000256" key="1">
    <source>
        <dbReference type="ARBA" id="ARBA00009481"/>
    </source>
</evidence>
<keyword evidence="3" id="KW-0808">Transferase</keyword>
<dbReference type="Gene3D" id="3.40.50.2000">
    <property type="entry name" value="Glycogen Phosphorylase B"/>
    <property type="match status" value="2"/>
</dbReference>
<dbReference type="PANTHER" id="PTHR12526:SF640">
    <property type="entry name" value="COLANIC ACID BIOSYNTHESIS GLYCOSYLTRANSFERASE WCAL-RELATED"/>
    <property type="match status" value="1"/>
</dbReference>
<evidence type="ECO:0000313" key="7">
    <source>
        <dbReference type="Proteomes" id="UP000191901"/>
    </source>
</evidence>
<evidence type="ECO:0000313" key="6">
    <source>
        <dbReference type="EMBL" id="ASC70498.1"/>
    </source>
</evidence>
<dbReference type="STRING" id="1641165.XM38_24420"/>
<organism evidence="6 7">
    <name type="scientific">Halomicronema hongdechloris C2206</name>
    <dbReference type="NCBI Taxonomy" id="1641165"/>
    <lineage>
        <taxon>Bacteria</taxon>
        <taxon>Bacillati</taxon>
        <taxon>Cyanobacteriota</taxon>
        <taxon>Cyanophyceae</taxon>
        <taxon>Nodosilineales</taxon>
        <taxon>Nodosilineaceae</taxon>
        <taxon>Halomicronema</taxon>
    </lineage>
</organism>
<dbReference type="Pfam" id="PF00534">
    <property type="entry name" value="Glycos_transf_1"/>
    <property type="match status" value="1"/>
</dbReference>
<sequence>MADCSAPKHIFVLAPNLFGFRGGVQVYSSHLIQAIQKVYPESNYSVFLKYEQNIANATNDLSFLPQTRFYLFGEIVCDTNGWRRRFRTILSATTILFNALIRRPGLIVTTEINYYIVLCYWLHRWLNIPYWIVLHGIEAWDIQNSAYKQALQGSERVIAVSRYTRDRILSEGYLEPKKICVLPNTFDPGRFKVESKPHYLLERYGLEPEQAIILTVTRLQKFAYYKGYDTILRMLPKIRRQIPKVHYILVGKGDDRSRVEAMIRELDIQDCVTLTGFVPDEELPDHYSLCDVFAMPSKGEGFGIVYLEALAAGKPVLAGNQDGSVDPLLNGQLGCLVNPDNEEEIAARLIEILKGTYSDEKIYNPEWLRQEVCKHFELSQFNKTLKAFLKD</sequence>
<dbReference type="OrthoDB" id="9802525at2"/>
<dbReference type="InterPro" id="IPR001296">
    <property type="entry name" value="Glyco_trans_1"/>
</dbReference>
<name>A0A1Z3HJL8_9CYAN</name>
<dbReference type="Proteomes" id="UP000191901">
    <property type="component" value="Chromosome"/>
</dbReference>
<gene>
    <name evidence="6" type="ORF">XM38_014370</name>
</gene>
<dbReference type="AlphaFoldDB" id="A0A1Z3HJL8"/>
<dbReference type="InterPro" id="IPR028098">
    <property type="entry name" value="Glyco_trans_4-like_N"/>
</dbReference>
<feature type="domain" description="Glycosyltransferase subfamily 4-like N-terminal" evidence="5">
    <location>
        <begin position="82"/>
        <end position="189"/>
    </location>
</feature>
<dbReference type="EMBL" id="CP021983">
    <property type="protein sequence ID" value="ASC70498.1"/>
    <property type="molecule type" value="Genomic_DNA"/>
</dbReference>
<keyword evidence="2" id="KW-0328">Glycosyltransferase</keyword>
<dbReference type="RefSeq" id="WP_080813516.1">
    <property type="nucleotide sequence ID" value="NZ_CP021983.2"/>
</dbReference>
<proteinExistence type="inferred from homology"/>
<dbReference type="Pfam" id="PF13439">
    <property type="entry name" value="Glyco_transf_4"/>
    <property type="match status" value="1"/>
</dbReference>
<protein>
    <submittedName>
        <fullName evidence="6">Glycosyltransferase Group 1 family protein</fullName>
    </submittedName>
</protein>
<evidence type="ECO:0000256" key="2">
    <source>
        <dbReference type="ARBA" id="ARBA00022676"/>
    </source>
</evidence>
<evidence type="ECO:0000259" key="5">
    <source>
        <dbReference type="Pfam" id="PF13439"/>
    </source>
</evidence>
<dbReference type="PANTHER" id="PTHR12526">
    <property type="entry name" value="GLYCOSYLTRANSFERASE"/>
    <property type="match status" value="1"/>
</dbReference>
<evidence type="ECO:0000256" key="3">
    <source>
        <dbReference type="ARBA" id="ARBA00022679"/>
    </source>
</evidence>
<reference evidence="6 7" key="1">
    <citation type="journal article" date="2016" name="Biochim. Biophys. Acta">
        <title>Characterization of red-shifted phycobilisomes isolated from the chlorophyll f-containing cyanobacterium Halomicronema hongdechloris.</title>
        <authorList>
            <person name="Li Y."/>
            <person name="Lin Y."/>
            <person name="Garvey C.J."/>
            <person name="Birch D."/>
            <person name="Corkery R.W."/>
            <person name="Loughlin P.C."/>
            <person name="Scheer H."/>
            <person name="Willows R.D."/>
            <person name="Chen M."/>
        </authorList>
    </citation>
    <scope>NUCLEOTIDE SEQUENCE [LARGE SCALE GENOMIC DNA]</scope>
    <source>
        <strain evidence="6 7">C2206</strain>
    </source>
</reference>
<feature type="domain" description="Glycosyl transferase family 1" evidence="4">
    <location>
        <begin position="205"/>
        <end position="361"/>
    </location>
</feature>